<dbReference type="InterPro" id="IPR011990">
    <property type="entry name" value="TPR-like_helical_dom_sf"/>
</dbReference>
<protein>
    <recommendedName>
        <fullName evidence="2">Tetratricopeptide repeat protein</fullName>
    </recommendedName>
</protein>
<dbReference type="RefSeq" id="WP_304996184.1">
    <property type="nucleotide sequence ID" value="NZ_CP101717.1"/>
</dbReference>
<gene>
    <name evidence="1" type="ORF">NFC81_03670</name>
</gene>
<dbReference type="Gene3D" id="1.25.40.10">
    <property type="entry name" value="Tetratricopeptide repeat domain"/>
    <property type="match status" value="1"/>
</dbReference>
<accession>A0AB38YHW7</accession>
<dbReference type="AlphaFoldDB" id="A0AB38YHW7"/>
<organism evidence="1">
    <name type="scientific">Salinispirillum sp. LH 10-3-1</name>
    <dbReference type="NCBI Taxonomy" id="2952525"/>
    <lineage>
        <taxon>Bacteria</taxon>
        <taxon>Pseudomonadati</taxon>
        <taxon>Pseudomonadota</taxon>
        <taxon>Gammaproteobacteria</taxon>
        <taxon>Oceanospirillales</taxon>
        <taxon>Saccharospirillaceae</taxon>
        <taxon>Salinispirillum</taxon>
    </lineage>
</organism>
<evidence type="ECO:0008006" key="2">
    <source>
        <dbReference type="Google" id="ProtNLM"/>
    </source>
</evidence>
<dbReference type="SUPFAM" id="SSF48452">
    <property type="entry name" value="TPR-like"/>
    <property type="match status" value="1"/>
</dbReference>
<sequence length="194" mass="22635">MNEHEHSILILNEWFPVFLNQFGPNHPHVRFAHFLRGQNLSALAQDEEAVTSILSAIELYQNAIPLNDDSLEASYQILGRYYRQQASPEDTVHYWQLAAQLRADVHGVMDPDRGVYLNYIAALRLEQEDWDQAEMLYLEARNIFLHAPKEARFWVLFVDKALVDLYRARKQYIQAARYSASYNFRVATIGLLHL</sequence>
<dbReference type="EMBL" id="CP101717">
    <property type="protein sequence ID" value="WLD58896.1"/>
    <property type="molecule type" value="Genomic_DNA"/>
</dbReference>
<evidence type="ECO:0000313" key="1">
    <source>
        <dbReference type="EMBL" id="WLD58896.1"/>
    </source>
</evidence>
<proteinExistence type="predicted"/>
<reference evidence="1" key="1">
    <citation type="submission" date="2022-07" db="EMBL/GenBank/DDBJ databases">
        <title>Complete genome sequence of Salinispirillum sp. LH10-3-1 capable of multiple carbohydrate inversion isolated from a soda lake.</title>
        <authorList>
            <person name="Liu J."/>
            <person name="Zhai Y."/>
            <person name="Zhang H."/>
            <person name="Yang H."/>
            <person name="Qu J."/>
            <person name="Li J."/>
        </authorList>
    </citation>
    <scope>NUCLEOTIDE SEQUENCE</scope>
    <source>
        <strain evidence="1">LH 10-3-1</strain>
    </source>
</reference>
<name>A0AB38YHW7_9GAMM</name>